<dbReference type="EMBL" id="JANWTP010000130">
    <property type="protein sequence ID" value="MDC8640488.1"/>
    <property type="molecule type" value="Genomic_DNA"/>
</dbReference>
<dbReference type="Proteomes" id="UP001140230">
    <property type="component" value="Unassembled WGS sequence"/>
</dbReference>
<evidence type="ECO:0000313" key="2">
    <source>
        <dbReference type="Proteomes" id="UP001140230"/>
    </source>
</evidence>
<comment type="caution">
    <text evidence="1">The sequence shown here is derived from an EMBL/GenBank/DDBJ whole genome shotgun (WGS) entry which is preliminary data.</text>
</comment>
<organism evidence="1 2">
    <name type="scientific">Xanthomonas hortorum pv. hederae</name>
    <dbReference type="NCBI Taxonomy" id="453603"/>
    <lineage>
        <taxon>Bacteria</taxon>
        <taxon>Pseudomonadati</taxon>
        <taxon>Pseudomonadota</taxon>
        <taxon>Gammaproteobacteria</taxon>
        <taxon>Lysobacterales</taxon>
        <taxon>Lysobacteraceae</taxon>
        <taxon>Xanthomonas</taxon>
    </lineage>
</organism>
<proteinExistence type="predicted"/>
<sequence>MKIRLSMPSMICRMAGVARPVQMVGSEAIPQDQLKNEKIAFLHKPIAAFSVQRLAPDADLGQW</sequence>
<protein>
    <submittedName>
        <fullName evidence="1">Uncharacterized protein</fullName>
    </submittedName>
</protein>
<reference evidence="1" key="1">
    <citation type="journal article" date="2022" name="Phytopathology">
        <title>Whole genome sequencing-based tracing of a 2022 introduction and outbreak of Xanthomonas hortorum pv. pelargonii.</title>
        <authorList>
            <person name="Iruegas Bocardo F."/>
            <person name="Weisberg A.J."/>
            <person name="Riutta E.R."/>
            <person name="Kilday K.B."/>
            <person name="Bonkowski J.C."/>
            <person name="Creswell T.C."/>
            <person name="Daughtrey M."/>
            <person name="Rane K.K."/>
            <person name="Grunwald N.J."/>
            <person name="Chang J.H."/>
            <person name="Putnam M."/>
        </authorList>
    </citation>
    <scope>NUCLEOTIDE SEQUENCE</scope>
    <source>
        <strain evidence="1">22-338</strain>
    </source>
</reference>
<reference evidence="1" key="2">
    <citation type="submission" date="2022-08" db="EMBL/GenBank/DDBJ databases">
        <authorList>
            <person name="Iruegas-Bocardo F."/>
            <person name="Weisberg A.J."/>
            <person name="Riutta E.R."/>
            <person name="Kilday K."/>
            <person name="Bonkowski J.C."/>
            <person name="Creswell T."/>
            <person name="Daughtrey M.L."/>
            <person name="Rane K."/>
            <person name="Grunwald N.J."/>
            <person name="Chang J.H."/>
            <person name="Putnam M.L."/>
        </authorList>
    </citation>
    <scope>NUCLEOTIDE SEQUENCE</scope>
    <source>
        <strain evidence="1">22-338</strain>
    </source>
</reference>
<accession>A0A9X4BVN0</accession>
<evidence type="ECO:0000313" key="1">
    <source>
        <dbReference type="EMBL" id="MDC8640488.1"/>
    </source>
</evidence>
<dbReference type="AlphaFoldDB" id="A0A9X4BVN0"/>
<name>A0A9X4BVN0_9XANT</name>
<gene>
    <name evidence="1" type="ORF">NY667_22495</name>
</gene>
<dbReference type="RefSeq" id="WP_146094730.1">
    <property type="nucleotide sequence ID" value="NZ_CP168178.1"/>
</dbReference>